<dbReference type="Proteomes" id="UP000078200">
    <property type="component" value="Unassembled WGS sequence"/>
</dbReference>
<dbReference type="EnsemblMetazoa" id="GAUT001891-RA">
    <property type="protein sequence ID" value="GAUT001891-PA"/>
    <property type="gene ID" value="GAUT001891"/>
</dbReference>
<reference evidence="1" key="1">
    <citation type="submission" date="2020-05" db="UniProtKB">
        <authorList>
            <consortium name="EnsemblMetazoa"/>
        </authorList>
    </citation>
    <scope>IDENTIFICATION</scope>
    <source>
        <strain evidence="1">TTRI</strain>
    </source>
</reference>
<dbReference type="AlphaFoldDB" id="A0A1A9UEA5"/>
<proteinExistence type="predicted"/>
<protein>
    <submittedName>
        <fullName evidence="1">Uncharacterized protein</fullName>
    </submittedName>
</protein>
<organism evidence="1 2">
    <name type="scientific">Glossina austeni</name>
    <name type="common">Savannah tsetse fly</name>
    <dbReference type="NCBI Taxonomy" id="7395"/>
    <lineage>
        <taxon>Eukaryota</taxon>
        <taxon>Metazoa</taxon>
        <taxon>Ecdysozoa</taxon>
        <taxon>Arthropoda</taxon>
        <taxon>Hexapoda</taxon>
        <taxon>Insecta</taxon>
        <taxon>Pterygota</taxon>
        <taxon>Neoptera</taxon>
        <taxon>Endopterygota</taxon>
        <taxon>Diptera</taxon>
        <taxon>Brachycera</taxon>
        <taxon>Muscomorpha</taxon>
        <taxon>Hippoboscoidea</taxon>
        <taxon>Glossinidae</taxon>
        <taxon>Glossina</taxon>
    </lineage>
</organism>
<keyword evidence="2" id="KW-1185">Reference proteome</keyword>
<evidence type="ECO:0000313" key="2">
    <source>
        <dbReference type="Proteomes" id="UP000078200"/>
    </source>
</evidence>
<accession>A0A1A9UEA5</accession>
<evidence type="ECO:0000313" key="1">
    <source>
        <dbReference type="EnsemblMetazoa" id="GAUT001891-PA"/>
    </source>
</evidence>
<dbReference type="VEuPathDB" id="VectorBase:GAUT001891"/>
<name>A0A1A9UEA5_GLOAU</name>
<sequence>MFLAPRHHPIDDNIYSYHTYIIIFYDEHFTSSEHLRPCAHSEVIHSKFTPTVFFKQLGAINTINKIKNFEVRKTTLCLDHNKTAGLMLFTSVHYRLSKAYFLFRSETKETQSFDFDKSLNQLSNSHLTQNYFEVISIGDYRDKYQFASANKSRMRYKVSSNGLVD</sequence>